<sequence length="77" mass="9022">MKLLMTEELYHAIMAEIFQDCVFKKGSKNSIDYENFIEHVLLPKINLFPEQYSVLILDNASIHKSQYLRDLCEENGV</sequence>
<protein>
    <submittedName>
        <fullName evidence="1">3777_t:CDS:1</fullName>
    </submittedName>
</protein>
<proteinExistence type="predicted"/>
<dbReference type="Proteomes" id="UP000789702">
    <property type="component" value="Unassembled WGS sequence"/>
</dbReference>
<evidence type="ECO:0000313" key="1">
    <source>
        <dbReference type="EMBL" id="CAG8656697.1"/>
    </source>
</evidence>
<reference evidence="1" key="1">
    <citation type="submission" date="2021-06" db="EMBL/GenBank/DDBJ databases">
        <authorList>
            <person name="Kallberg Y."/>
            <person name="Tangrot J."/>
            <person name="Rosling A."/>
        </authorList>
    </citation>
    <scope>NUCLEOTIDE SEQUENCE</scope>
    <source>
        <strain evidence="1">IL203A</strain>
    </source>
</reference>
<dbReference type="EMBL" id="CAJVPU010016984">
    <property type="protein sequence ID" value="CAG8656697.1"/>
    <property type="molecule type" value="Genomic_DNA"/>
</dbReference>
<comment type="caution">
    <text evidence="1">The sequence shown here is derived from an EMBL/GenBank/DDBJ whole genome shotgun (WGS) entry which is preliminary data.</text>
</comment>
<organism evidence="1 2">
    <name type="scientific">Dentiscutata heterogama</name>
    <dbReference type="NCBI Taxonomy" id="1316150"/>
    <lineage>
        <taxon>Eukaryota</taxon>
        <taxon>Fungi</taxon>
        <taxon>Fungi incertae sedis</taxon>
        <taxon>Mucoromycota</taxon>
        <taxon>Glomeromycotina</taxon>
        <taxon>Glomeromycetes</taxon>
        <taxon>Diversisporales</taxon>
        <taxon>Gigasporaceae</taxon>
        <taxon>Dentiscutata</taxon>
    </lineage>
</organism>
<gene>
    <name evidence="1" type="ORF">DHETER_LOCUS9557</name>
</gene>
<keyword evidence="2" id="KW-1185">Reference proteome</keyword>
<accession>A0ACA9NKN7</accession>
<name>A0ACA9NKN7_9GLOM</name>
<evidence type="ECO:0000313" key="2">
    <source>
        <dbReference type="Proteomes" id="UP000789702"/>
    </source>
</evidence>